<dbReference type="PANTHER" id="PTHR30613">
    <property type="entry name" value="UNCHARACTERIZED PROTEIN YBIU-RELATED"/>
    <property type="match status" value="1"/>
</dbReference>
<comment type="caution">
    <text evidence="1">The sequence shown here is derived from an EMBL/GenBank/DDBJ whole genome shotgun (WGS) entry which is preliminary data.</text>
</comment>
<dbReference type="AlphaFoldDB" id="A0A9P6JLX6"/>
<dbReference type="InterPro" id="IPR027443">
    <property type="entry name" value="IPNS-like_sf"/>
</dbReference>
<name>A0A9P6JLX6_9AGAR</name>
<dbReference type="SUPFAM" id="SSF51197">
    <property type="entry name" value="Clavaminate synthase-like"/>
    <property type="match status" value="1"/>
</dbReference>
<dbReference type="Proteomes" id="UP000807306">
    <property type="component" value="Unassembled WGS sequence"/>
</dbReference>
<evidence type="ECO:0000313" key="1">
    <source>
        <dbReference type="EMBL" id="KAF9525722.1"/>
    </source>
</evidence>
<gene>
    <name evidence="1" type="ORF">CPB83DRAFT_908944</name>
</gene>
<accession>A0A9P6JLX6</accession>
<dbReference type="Pfam" id="PF07350">
    <property type="entry name" value="Gig2-like"/>
    <property type="match status" value="1"/>
</dbReference>
<protein>
    <submittedName>
        <fullName evidence="1">DUF1479-domain-containing protein</fullName>
    </submittedName>
</protein>
<dbReference type="Gene3D" id="2.60.120.330">
    <property type="entry name" value="B-lactam Antibiotic, Isopenicillin N Synthase, Chain"/>
    <property type="match status" value="1"/>
</dbReference>
<reference evidence="1" key="1">
    <citation type="submission" date="2020-11" db="EMBL/GenBank/DDBJ databases">
        <authorList>
            <consortium name="DOE Joint Genome Institute"/>
            <person name="Ahrendt S."/>
            <person name="Riley R."/>
            <person name="Andreopoulos W."/>
            <person name="Labutti K."/>
            <person name="Pangilinan J."/>
            <person name="Ruiz-Duenas F.J."/>
            <person name="Barrasa J.M."/>
            <person name="Sanchez-Garcia M."/>
            <person name="Camarero S."/>
            <person name="Miyauchi S."/>
            <person name="Serrano A."/>
            <person name="Linde D."/>
            <person name="Babiker R."/>
            <person name="Drula E."/>
            <person name="Ayuso-Fernandez I."/>
            <person name="Pacheco R."/>
            <person name="Padilla G."/>
            <person name="Ferreira P."/>
            <person name="Barriuso J."/>
            <person name="Kellner H."/>
            <person name="Castanera R."/>
            <person name="Alfaro M."/>
            <person name="Ramirez L."/>
            <person name="Pisabarro A.G."/>
            <person name="Kuo A."/>
            <person name="Tritt A."/>
            <person name="Lipzen A."/>
            <person name="He G."/>
            <person name="Yan M."/>
            <person name="Ng V."/>
            <person name="Cullen D."/>
            <person name="Martin F."/>
            <person name="Rosso M.-N."/>
            <person name="Henrissat B."/>
            <person name="Hibbett D."/>
            <person name="Martinez A.T."/>
            <person name="Grigoriev I.V."/>
        </authorList>
    </citation>
    <scope>NUCLEOTIDE SEQUENCE</scope>
    <source>
        <strain evidence="1">CBS 506.95</strain>
    </source>
</reference>
<evidence type="ECO:0000313" key="2">
    <source>
        <dbReference type="Proteomes" id="UP000807306"/>
    </source>
</evidence>
<dbReference type="OrthoDB" id="8249012at2759"/>
<dbReference type="EMBL" id="MU157880">
    <property type="protein sequence ID" value="KAF9525722.1"/>
    <property type="molecule type" value="Genomic_DNA"/>
</dbReference>
<organism evidence="1 2">
    <name type="scientific">Crepidotus variabilis</name>
    <dbReference type="NCBI Taxonomy" id="179855"/>
    <lineage>
        <taxon>Eukaryota</taxon>
        <taxon>Fungi</taxon>
        <taxon>Dikarya</taxon>
        <taxon>Basidiomycota</taxon>
        <taxon>Agaricomycotina</taxon>
        <taxon>Agaricomycetes</taxon>
        <taxon>Agaricomycetidae</taxon>
        <taxon>Agaricales</taxon>
        <taxon>Agaricineae</taxon>
        <taxon>Crepidotaceae</taxon>
        <taxon>Crepidotus</taxon>
    </lineage>
</organism>
<keyword evidence="2" id="KW-1185">Reference proteome</keyword>
<sequence>MSSGTISDTLPARFADLKREIAASYPSFEENVTRTWKEVIDQLKLVNAEIAKEGTNYIPQVSFRDLDKLSEEEIERIKRRGCIVIRDVVSDEEAIKWRQDLQEFVAVNPDVDGNPIDDKQFFMLYWTKPQVLARAHPNVLAASVWLNNLYHCAKGDQADAATHVDLSSPLTYADRFRIRKPGSHWKAFPPHLDGGSIERWEEPNFRQCFSAIFSGNWQKFDAYDIGGRVRSKHSLYGRPNQSTVFRTFQGWMSVSETAPGEGTLQVFPDVLLSDAYIMLRPFFRPILSIGSEGFYEAKNWEFDLVTSVFPGIFPDAKGGFSGPRMSLATHPHLELDRTMTSVPKVFPGDMVFWHGDVVHAVEEYHKGLGPSAVMFIPAVPSTAQNIAYVEKQKEAFLKGRTPPDFPQNLKDGWVGIGKADDITNPMGRRAMGL</sequence>
<dbReference type="PANTHER" id="PTHR30613:SF1">
    <property type="entry name" value="DUF1479 DOMAIN PROTEIN (AFU_ORTHOLOGUE AFUA_5G09280)"/>
    <property type="match status" value="1"/>
</dbReference>
<dbReference type="InterPro" id="IPR010856">
    <property type="entry name" value="Gig2-like"/>
</dbReference>
<proteinExistence type="predicted"/>